<gene>
    <name evidence="1" type="ORF">C1J00_14890</name>
</gene>
<dbReference type="AlphaFoldDB" id="A0A2N8TQV8"/>
<protein>
    <submittedName>
        <fullName evidence="1">Uncharacterized protein</fullName>
    </submittedName>
</protein>
<dbReference type="Proteomes" id="UP000235943">
    <property type="component" value="Unassembled WGS sequence"/>
</dbReference>
<dbReference type="OrthoDB" id="4308055at2"/>
<keyword evidence="2" id="KW-1185">Reference proteome</keyword>
<evidence type="ECO:0000313" key="1">
    <source>
        <dbReference type="EMBL" id="PNG21406.1"/>
    </source>
</evidence>
<name>A0A2N8TQV8_9ACTN</name>
<evidence type="ECO:0000313" key="2">
    <source>
        <dbReference type="Proteomes" id="UP000235943"/>
    </source>
</evidence>
<organism evidence="1 2">
    <name type="scientific">Streptomyces cahuitamycinicus</name>
    <dbReference type="NCBI Taxonomy" id="2070367"/>
    <lineage>
        <taxon>Bacteria</taxon>
        <taxon>Bacillati</taxon>
        <taxon>Actinomycetota</taxon>
        <taxon>Actinomycetes</taxon>
        <taxon>Kitasatosporales</taxon>
        <taxon>Streptomycetaceae</taxon>
        <taxon>Streptomyces</taxon>
    </lineage>
</organism>
<sequence length="73" mass="7662">MKPQPPAATELTRAQHDGWACCWCGKSLMSGGVSAGISRGRMGAHALDIEVYACRACTSTQTPAPSDGRANRL</sequence>
<reference evidence="1 2" key="1">
    <citation type="submission" date="2018-01" db="EMBL/GenBank/DDBJ databases">
        <title>Draft genome sequence of Streptomyces sp. 13K301.</title>
        <authorList>
            <person name="Sahin N."/>
            <person name="Saygin H."/>
            <person name="Ay H."/>
        </authorList>
    </citation>
    <scope>NUCLEOTIDE SEQUENCE [LARGE SCALE GENOMIC DNA]</scope>
    <source>
        <strain evidence="1 2">13K301</strain>
    </source>
</reference>
<proteinExistence type="predicted"/>
<dbReference type="RefSeq" id="WP_102909553.1">
    <property type="nucleotide sequence ID" value="NZ_POUC01000089.1"/>
</dbReference>
<accession>A0A2N8TQV8</accession>
<comment type="caution">
    <text evidence="1">The sequence shown here is derived from an EMBL/GenBank/DDBJ whole genome shotgun (WGS) entry which is preliminary data.</text>
</comment>
<dbReference type="EMBL" id="POUC01000089">
    <property type="protein sequence ID" value="PNG21406.1"/>
    <property type="molecule type" value="Genomic_DNA"/>
</dbReference>